<evidence type="ECO:0000313" key="2">
    <source>
        <dbReference type="Proteomes" id="UP001054945"/>
    </source>
</evidence>
<comment type="caution">
    <text evidence="1">The sequence shown here is derived from an EMBL/GenBank/DDBJ whole genome shotgun (WGS) entry which is preliminary data.</text>
</comment>
<dbReference type="Proteomes" id="UP001054945">
    <property type="component" value="Unassembled WGS sequence"/>
</dbReference>
<reference evidence="1 2" key="1">
    <citation type="submission" date="2021-06" db="EMBL/GenBank/DDBJ databases">
        <title>Caerostris extrusa draft genome.</title>
        <authorList>
            <person name="Kono N."/>
            <person name="Arakawa K."/>
        </authorList>
    </citation>
    <scope>NUCLEOTIDE SEQUENCE [LARGE SCALE GENOMIC DNA]</scope>
</reference>
<protein>
    <submittedName>
        <fullName evidence="1">Uncharacterized protein</fullName>
    </submittedName>
</protein>
<name>A0AAV4XE02_CAEEX</name>
<sequence>MLDYHVPFGYLFSTKLQMAMNQADTMPGTVQIIQQIGPVVDSLLNHGFKQLLCHLYIHDGMVGGGR</sequence>
<organism evidence="1 2">
    <name type="scientific">Caerostris extrusa</name>
    <name type="common">Bark spider</name>
    <name type="synonym">Caerostris bankana</name>
    <dbReference type="NCBI Taxonomy" id="172846"/>
    <lineage>
        <taxon>Eukaryota</taxon>
        <taxon>Metazoa</taxon>
        <taxon>Ecdysozoa</taxon>
        <taxon>Arthropoda</taxon>
        <taxon>Chelicerata</taxon>
        <taxon>Arachnida</taxon>
        <taxon>Araneae</taxon>
        <taxon>Araneomorphae</taxon>
        <taxon>Entelegynae</taxon>
        <taxon>Araneoidea</taxon>
        <taxon>Araneidae</taxon>
        <taxon>Caerostris</taxon>
    </lineage>
</organism>
<evidence type="ECO:0000313" key="1">
    <source>
        <dbReference type="EMBL" id="GIY92219.1"/>
    </source>
</evidence>
<gene>
    <name evidence="1" type="ORF">CEXT_11611</name>
</gene>
<accession>A0AAV4XE02</accession>
<proteinExistence type="predicted"/>
<dbReference type="EMBL" id="BPLR01017512">
    <property type="protein sequence ID" value="GIY92219.1"/>
    <property type="molecule type" value="Genomic_DNA"/>
</dbReference>
<dbReference type="AlphaFoldDB" id="A0AAV4XE02"/>
<keyword evidence="2" id="KW-1185">Reference proteome</keyword>